<dbReference type="SUPFAM" id="SSF54909">
    <property type="entry name" value="Dimeric alpha+beta barrel"/>
    <property type="match status" value="1"/>
</dbReference>
<dbReference type="Proteomes" id="UP000198615">
    <property type="component" value="Unassembled WGS sequence"/>
</dbReference>
<dbReference type="AlphaFoldDB" id="A0A8G2EYV2"/>
<accession>A0A8G2EYV2</accession>
<dbReference type="PANTHER" id="PTHR41521:SF4">
    <property type="entry name" value="BLR0684 PROTEIN"/>
    <property type="match status" value="1"/>
</dbReference>
<evidence type="ECO:0000313" key="3">
    <source>
        <dbReference type="Proteomes" id="UP000198615"/>
    </source>
</evidence>
<dbReference type="OrthoDB" id="9806380at2"/>
<dbReference type="Gene3D" id="3.30.70.100">
    <property type="match status" value="1"/>
</dbReference>
<organism evidence="2 3">
    <name type="scientific">Thalassobaculum litoreum DSM 18839</name>
    <dbReference type="NCBI Taxonomy" id="1123362"/>
    <lineage>
        <taxon>Bacteria</taxon>
        <taxon>Pseudomonadati</taxon>
        <taxon>Pseudomonadota</taxon>
        <taxon>Alphaproteobacteria</taxon>
        <taxon>Rhodospirillales</taxon>
        <taxon>Thalassobaculaceae</taxon>
        <taxon>Thalassobaculum</taxon>
    </lineage>
</organism>
<dbReference type="RefSeq" id="WP_093151329.1">
    <property type="nucleotide sequence ID" value="NZ_FNBW01000008.1"/>
</dbReference>
<reference evidence="2 3" key="1">
    <citation type="submission" date="2016-10" db="EMBL/GenBank/DDBJ databases">
        <authorList>
            <person name="Varghese N."/>
            <person name="Submissions S."/>
        </authorList>
    </citation>
    <scope>NUCLEOTIDE SEQUENCE [LARGE SCALE GENOMIC DNA]</scope>
    <source>
        <strain evidence="2 3">DSM 18839</strain>
    </source>
</reference>
<feature type="domain" description="DUF1330" evidence="1">
    <location>
        <begin position="4"/>
        <end position="96"/>
    </location>
</feature>
<comment type="caution">
    <text evidence="2">The sequence shown here is derived from an EMBL/GenBank/DDBJ whole genome shotgun (WGS) entry which is preliminary data.</text>
</comment>
<dbReference type="InterPro" id="IPR010753">
    <property type="entry name" value="DUF1330"/>
</dbReference>
<keyword evidence="3" id="KW-1185">Reference proteome</keyword>
<dbReference type="Pfam" id="PF07045">
    <property type="entry name" value="DUF1330"/>
    <property type="match status" value="1"/>
</dbReference>
<gene>
    <name evidence="2" type="ORF">SAMN05660686_02936</name>
</gene>
<name>A0A8G2EYV2_9PROT</name>
<dbReference type="PANTHER" id="PTHR41521">
    <property type="match status" value="1"/>
</dbReference>
<dbReference type="EMBL" id="FNBW01000008">
    <property type="protein sequence ID" value="SDF96701.1"/>
    <property type="molecule type" value="Genomic_DNA"/>
</dbReference>
<dbReference type="InterPro" id="IPR011008">
    <property type="entry name" value="Dimeric_a/b-barrel"/>
</dbReference>
<evidence type="ECO:0000259" key="1">
    <source>
        <dbReference type="Pfam" id="PF07045"/>
    </source>
</evidence>
<sequence>MAFGYVIVQVDVKDQETFEAYRARVPATIAQYGGEYLVRGGKFEKLEGAEPLGRMVALKFPSYEQAKAWYHSEEYKGPKELRQSCSVANAILVEGVD</sequence>
<protein>
    <submittedName>
        <fullName evidence="2">Uncharacterized conserved protein, DUF1330 family</fullName>
    </submittedName>
</protein>
<proteinExistence type="predicted"/>
<evidence type="ECO:0000313" key="2">
    <source>
        <dbReference type="EMBL" id="SDF96701.1"/>
    </source>
</evidence>